<evidence type="ECO:0000313" key="2">
    <source>
        <dbReference type="Proteomes" id="UP000887565"/>
    </source>
</evidence>
<evidence type="ECO:0000256" key="1">
    <source>
        <dbReference type="SAM" id="MobiDB-lite"/>
    </source>
</evidence>
<protein>
    <submittedName>
        <fullName evidence="3">Uncharacterized protein</fullName>
    </submittedName>
</protein>
<feature type="compositionally biased region" description="Pro residues" evidence="1">
    <location>
        <begin position="24"/>
        <end position="33"/>
    </location>
</feature>
<organism evidence="2 3">
    <name type="scientific">Romanomermis culicivorax</name>
    <name type="common">Nematode worm</name>
    <dbReference type="NCBI Taxonomy" id="13658"/>
    <lineage>
        <taxon>Eukaryota</taxon>
        <taxon>Metazoa</taxon>
        <taxon>Ecdysozoa</taxon>
        <taxon>Nematoda</taxon>
        <taxon>Enoplea</taxon>
        <taxon>Dorylaimia</taxon>
        <taxon>Mermithida</taxon>
        <taxon>Mermithoidea</taxon>
        <taxon>Mermithidae</taxon>
        <taxon>Romanomermis</taxon>
    </lineage>
</organism>
<name>A0A915J0H1_ROMCU</name>
<reference evidence="3" key="1">
    <citation type="submission" date="2022-11" db="UniProtKB">
        <authorList>
            <consortium name="WormBaseParasite"/>
        </authorList>
    </citation>
    <scope>IDENTIFICATION</scope>
</reference>
<accession>A0A915J0H1</accession>
<feature type="compositionally biased region" description="Low complexity" evidence="1">
    <location>
        <begin position="9"/>
        <end position="18"/>
    </location>
</feature>
<dbReference type="WBParaSite" id="nRc.2.0.1.t19594-RA">
    <property type="protein sequence ID" value="nRc.2.0.1.t19594-RA"/>
    <property type="gene ID" value="nRc.2.0.1.g19594"/>
</dbReference>
<keyword evidence="2" id="KW-1185">Reference proteome</keyword>
<dbReference type="AlphaFoldDB" id="A0A915J0H1"/>
<sequence>MASLDEPSKLVSPLSSKLTKISPQPLPKTPPPPPPLLDFNLPMKIQIFLIRLLCILWKIKETPWIPKAEKSSSERMRCVFAPPAAHTPTTSSASASVQCRPLRPQRIVLRTQTVGPESSSQTINCAVKEQKRRQV</sequence>
<feature type="region of interest" description="Disordered" evidence="1">
    <location>
        <begin position="1"/>
        <end position="33"/>
    </location>
</feature>
<proteinExistence type="predicted"/>
<evidence type="ECO:0000313" key="3">
    <source>
        <dbReference type="WBParaSite" id="nRc.2.0.1.t19594-RA"/>
    </source>
</evidence>
<dbReference type="Proteomes" id="UP000887565">
    <property type="component" value="Unplaced"/>
</dbReference>